<evidence type="ECO:0000313" key="3">
    <source>
        <dbReference type="Proteomes" id="UP001354931"/>
    </source>
</evidence>
<protein>
    <submittedName>
        <fullName evidence="2">DUF2236 domain-containing protein</fullName>
    </submittedName>
</protein>
<proteinExistence type="predicted"/>
<sequence>MKQHDPDPPPPPPGGILWETAGDIRALLALPAAFVLQVAHPAVGAGVDEHSVFRTDPWGRGERSLTSVMLWVYGGEAAAEEGRRLRRLHRTIQGADPHGRRYHALTPAHYAWVHATGFPVSRYARRYFATPFTPEEDERFYAEWLMVGRILGIHDRDMPQTVEEFWPYYRKMLAQEIERNPVVDELTARSRPLPPPPGHHPLLNFLWPLLRPALTRTMSFLSIGLLPPEAREAIGLPWTPKQERRLRRFAVLVRWLAPKLPERLRYLPLAHKARASSRSSPAGD</sequence>
<dbReference type="EMBL" id="JAOZYC010000122">
    <property type="protein sequence ID" value="MEB8339706.1"/>
    <property type="molecule type" value="Genomic_DNA"/>
</dbReference>
<evidence type="ECO:0000313" key="2">
    <source>
        <dbReference type="EMBL" id="MEB8339706.1"/>
    </source>
</evidence>
<evidence type="ECO:0000259" key="1">
    <source>
        <dbReference type="Pfam" id="PF09995"/>
    </source>
</evidence>
<dbReference type="PANTHER" id="PTHR36151">
    <property type="entry name" value="BLR2777 PROTEIN"/>
    <property type="match status" value="1"/>
</dbReference>
<gene>
    <name evidence="2" type="ORF">OKJ99_19645</name>
</gene>
<dbReference type="RefSeq" id="WP_326018037.1">
    <property type="nucleotide sequence ID" value="NZ_JAOZYC010000122.1"/>
</dbReference>
<comment type="caution">
    <text evidence="2">The sequence shown here is derived from an EMBL/GenBank/DDBJ whole genome shotgun (WGS) entry which is preliminary data.</text>
</comment>
<accession>A0ABU6FA23</accession>
<dbReference type="PANTHER" id="PTHR36151:SF3">
    <property type="entry name" value="ER-BOUND OXYGENASE MPAB_MPAB'_RUBBER OXYGENASE CATALYTIC DOMAIN-CONTAINING PROTEIN"/>
    <property type="match status" value="1"/>
</dbReference>
<reference evidence="2 3" key="1">
    <citation type="submission" date="2022-10" db="EMBL/GenBank/DDBJ databases">
        <authorList>
            <person name="Xie J."/>
            <person name="Shen N."/>
        </authorList>
    </citation>
    <scope>NUCLEOTIDE SEQUENCE [LARGE SCALE GENOMIC DNA]</scope>
    <source>
        <strain evidence="2 3">YIM65594</strain>
    </source>
</reference>
<name>A0ABU6FA23_9ACTN</name>
<feature type="domain" description="ER-bound oxygenase mpaB/mpaB'/Rubber oxygenase catalytic" evidence="1">
    <location>
        <begin position="18"/>
        <end position="255"/>
    </location>
</feature>
<dbReference type="Pfam" id="PF09995">
    <property type="entry name" value="MPAB_Lcp_cat"/>
    <property type="match status" value="1"/>
</dbReference>
<dbReference type="InterPro" id="IPR018713">
    <property type="entry name" value="MPAB/Lcp_cat_dom"/>
</dbReference>
<organism evidence="2 3">
    <name type="scientific">Streptomyces endophyticus</name>
    <dbReference type="NCBI Taxonomy" id="714166"/>
    <lineage>
        <taxon>Bacteria</taxon>
        <taxon>Bacillati</taxon>
        <taxon>Actinomycetota</taxon>
        <taxon>Actinomycetes</taxon>
        <taxon>Kitasatosporales</taxon>
        <taxon>Streptomycetaceae</taxon>
        <taxon>Streptomyces</taxon>
    </lineage>
</organism>
<keyword evidence="3" id="KW-1185">Reference proteome</keyword>
<dbReference type="Proteomes" id="UP001354931">
    <property type="component" value="Unassembled WGS sequence"/>
</dbReference>